<dbReference type="InterPro" id="IPR000595">
    <property type="entry name" value="cNMP-bd_dom"/>
</dbReference>
<dbReference type="OrthoDB" id="663011at2"/>
<organism evidence="2 3">
    <name type="scientific">Chitinophaga filiformis</name>
    <name type="common">Myxococcus filiformis</name>
    <name type="synonym">Flexibacter filiformis</name>
    <dbReference type="NCBI Taxonomy" id="104663"/>
    <lineage>
        <taxon>Bacteria</taxon>
        <taxon>Pseudomonadati</taxon>
        <taxon>Bacteroidota</taxon>
        <taxon>Chitinophagia</taxon>
        <taxon>Chitinophagales</taxon>
        <taxon>Chitinophagaceae</taxon>
        <taxon>Chitinophaga</taxon>
    </lineage>
</organism>
<accession>A0A1G7I9L5</accession>
<protein>
    <submittedName>
        <fullName evidence="2">cAMP-binding domain of CRP or a regulatory subunit of cAMP-dependent protein kinases</fullName>
    </submittedName>
</protein>
<dbReference type="CDD" id="cd00038">
    <property type="entry name" value="CAP_ED"/>
    <property type="match status" value="1"/>
</dbReference>
<dbReference type="AlphaFoldDB" id="A0A1G7I9L5"/>
<dbReference type="EMBL" id="FNBN01000001">
    <property type="protein sequence ID" value="SDF09039.1"/>
    <property type="molecule type" value="Genomic_DNA"/>
</dbReference>
<reference evidence="2 3" key="1">
    <citation type="submission" date="2016-10" db="EMBL/GenBank/DDBJ databases">
        <authorList>
            <person name="de Groot N.N."/>
        </authorList>
    </citation>
    <scope>NUCLEOTIDE SEQUENCE [LARGE SCALE GENOMIC DNA]</scope>
    <source>
        <strain evidence="2 3">DSM 527</strain>
    </source>
</reference>
<dbReference type="STRING" id="104663.SAMN04488121_101757"/>
<evidence type="ECO:0000313" key="2">
    <source>
        <dbReference type="EMBL" id="SDF09039.1"/>
    </source>
</evidence>
<evidence type="ECO:0000313" key="3">
    <source>
        <dbReference type="Proteomes" id="UP000199045"/>
    </source>
</evidence>
<feature type="domain" description="Cyclic nucleotide-binding" evidence="1">
    <location>
        <begin position="31"/>
        <end position="121"/>
    </location>
</feature>
<proteinExistence type="predicted"/>
<gene>
    <name evidence="2" type="ORF">SAMN04488121_101757</name>
</gene>
<sequence length="199" mass="23223">MEKQGTENHLQSFRKTMERIIPISDTDWQMISQKFEPIEVPKRTLLTKEGQIASSIYFIIKGILRIFYTKEDVEITGFIFSEGLFASCYESFLLQTKSNQTLEALEDCVLLTIDYHTLQTLYKEVPALHIVGRVVAEQRFINGQRILSSHLLDSHEERYRQFADQYPDLLQRVPQHIIASYLGITPVSLSRIRKRISRK</sequence>
<dbReference type="SUPFAM" id="SSF51206">
    <property type="entry name" value="cAMP-binding domain-like"/>
    <property type="match status" value="1"/>
</dbReference>
<keyword evidence="2" id="KW-0418">Kinase</keyword>
<dbReference type="GO" id="GO:0016301">
    <property type="term" value="F:kinase activity"/>
    <property type="evidence" value="ECO:0007669"/>
    <property type="project" value="UniProtKB-KW"/>
</dbReference>
<name>A0A1G7I9L5_CHIFI</name>
<dbReference type="PROSITE" id="PS50042">
    <property type="entry name" value="CNMP_BINDING_3"/>
    <property type="match status" value="1"/>
</dbReference>
<evidence type="ECO:0000259" key="1">
    <source>
        <dbReference type="PROSITE" id="PS50042"/>
    </source>
</evidence>
<dbReference type="Proteomes" id="UP000199045">
    <property type="component" value="Unassembled WGS sequence"/>
</dbReference>
<dbReference type="Gene3D" id="2.60.120.10">
    <property type="entry name" value="Jelly Rolls"/>
    <property type="match status" value="1"/>
</dbReference>
<dbReference type="InterPro" id="IPR014710">
    <property type="entry name" value="RmlC-like_jellyroll"/>
</dbReference>
<dbReference type="InterPro" id="IPR018490">
    <property type="entry name" value="cNMP-bd_dom_sf"/>
</dbReference>
<keyword evidence="2" id="KW-0808">Transferase</keyword>
<dbReference type="Pfam" id="PF00027">
    <property type="entry name" value="cNMP_binding"/>
    <property type="match status" value="1"/>
</dbReference>